<organism evidence="2 3">
    <name type="scientific">Dactylosporangium salmoneum</name>
    <dbReference type="NCBI Taxonomy" id="53361"/>
    <lineage>
        <taxon>Bacteria</taxon>
        <taxon>Bacillati</taxon>
        <taxon>Actinomycetota</taxon>
        <taxon>Actinomycetes</taxon>
        <taxon>Micromonosporales</taxon>
        <taxon>Micromonosporaceae</taxon>
        <taxon>Dactylosporangium</taxon>
    </lineage>
</organism>
<comment type="caution">
    <text evidence="2">The sequence shown here is derived from an EMBL/GenBank/DDBJ whole genome shotgun (WGS) entry which is preliminary data.</text>
</comment>
<keyword evidence="1" id="KW-0812">Transmembrane</keyword>
<name>A0ABP5UIF0_9ACTN</name>
<feature type="transmembrane region" description="Helical" evidence="1">
    <location>
        <begin position="33"/>
        <end position="59"/>
    </location>
</feature>
<gene>
    <name evidence="2" type="ORF">GCM10010170_087010</name>
</gene>
<keyword evidence="1" id="KW-0472">Membrane</keyword>
<dbReference type="RefSeq" id="WP_344618530.1">
    <property type="nucleotide sequence ID" value="NZ_BAAARV010000086.1"/>
</dbReference>
<accession>A0ABP5UIF0</accession>
<evidence type="ECO:0000313" key="2">
    <source>
        <dbReference type="EMBL" id="GAA2380023.1"/>
    </source>
</evidence>
<dbReference type="Proteomes" id="UP001501444">
    <property type="component" value="Unassembled WGS sequence"/>
</dbReference>
<sequence>MLAVAAPLLAGVLLCGLGSGVIAGPDYDGAASLLNPLGDTLCCLGAVALASAPVIWWIVSRD</sequence>
<evidence type="ECO:0000313" key="3">
    <source>
        <dbReference type="Proteomes" id="UP001501444"/>
    </source>
</evidence>
<keyword evidence="1" id="KW-1133">Transmembrane helix</keyword>
<dbReference type="EMBL" id="BAAARV010000086">
    <property type="protein sequence ID" value="GAA2380023.1"/>
    <property type="molecule type" value="Genomic_DNA"/>
</dbReference>
<evidence type="ECO:0000256" key="1">
    <source>
        <dbReference type="SAM" id="Phobius"/>
    </source>
</evidence>
<protein>
    <submittedName>
        <fullName evidence="2">Uncharacterized protein</fullName>
    </submittedName>
</protein>
<keyword evidence="3" id="KW-1185">Reference proteome</keyword>
<proteinExistence type="predicted"/>
<reference evidence="3" key="1">
    <citation type="journal article" date="2019" name="Int. J. Syst. Evol. Microbiol.">
        <title>The Global Catalogue of Microorganisms (GCM) 10K type strain sequencing project: providing services to taxonomists for standard genome sequencing and annotation.</title>
        <authorList>
            <consortium name="The Broad Institute Genomics Platform"/>
            <consortium name="The Broad Institute Genome Sequencing Center for Infectious Disease"/>
            <person name="Wu L."/>
            <person name="Ma J."/>
        </authorList>
    </citation>
    <scope>NUCLEOTIDE SEQUENCE [LARGE SCALE GENOMIC DNA]</scope>
    <source>
        <strain evidence="3">JCM 3272</strain>
    </source>
</reference>